<evidence type="ECO:0000313" key="3">
    <source>
        <dbReference type="Proteomes" id="UP000317036"/>
    </source>
</evidence>
<proteinExistence type="predicted"/>
<keyword evidence="1" id="KW-1133">Transmembrane helix</keyword>
<feature type="transmembrane region" description="Helical" evidence="1">
    <location>
        <begin position="45"/>
        <end position="66"/>
    </location>
</feature>
<dbReference type="EMBL" id="VNJI01000018">
    <property type="protein sequence ID" value="TVY08934.1"/>
    <property type="molecule type" value="Genomic_DNA"/>
</dbReference>
<evidence type="ECO:0008006" key="4">
    <source>
        <dbReference type="Google" id="ProtNLM"/>
    </source>
</evidence>
<feature type="transmembrane region" description="Helical" evidence="1">
    <location>
        <begin position="12"/>
        <end position="30"/>
    </location>
</feature>
<organism evidence="2 3">
    <name type="scientific">Paenibacillus cremeus</name>
    <dbReference type="NCBI Taxonomy" id="2163881"/>
    <lineage>
        <taxon>Bacteria</taxon>
        <taxon>Bacillati</taxon>
        <taxon>Bacillota</taxon>
        <taxon>Bacilli</taxon>
        <taxon>Bacillales</taxon>
        <taxon>Paenibacillaceae</taxon>
        <taxon>Paenibacillus</taxon>
    </lineage>
</organism>
<dbReference type="InterPro" id="IPR048147">
    <property type="entry name" value="CBO0543-like"/>
</dbReference>
<gene>
    <name evidence="2" type="ORF">FPZ49_15710</name>
</gene>
<name>A0A559K9Y7_9BACL</name>
<accession>A0A559K9Y7</accession>
<keyword evidence="1" id="KW-0472">Membrane</keyword>
<dbReference type="NCBIfam" id="NF041644">
    <property type="entry name" value="CBO0543_fam"/>
    <property type="match status" value="1"/>
</dbReference>
<keyword evidence="3" id="KW-1185">Reference proteome</keyword>
<dbReference type="AlphaFoldDB" id="A0A559K9Y7"/>
<evidence type="ECO:0000313" key="2">
    <source>
        <dbReference type="EMBL" id="TVY08934.1"/>
    </source>
</evidence>
<dbReference type="Proteomes" id="UP000317036">
    <property type="component" value="Unassembled WGS sequence"/>
</dbReference>
<dbReference type="RefSeq" id="WP_315899187.1">
    <property type="nucleotide sequence ID" value="NZ_VNJI01000018.1"/>
</dbReference>
<comment type="caution">
    <text evidence="2">The sequence shown here is derived from an EMBL/GenBank/DDBJ whole genome shotgun (WGS) entry which is preliminary data.</text>
</comment>
<feature type="transmembrane region" description="Helical" evidence="1">
    <location>
        <begin position="106"/>
        <end position="125"/>
    </location>
</feature>
<feature type="transmembrane region" description="Helical" evidence="1">
    <location>
        <begin position="78"/>
        <end position="100"/>
    </location>
</feature>
<keyword evidence="1" id="KW-0812">Transmembrane</keyword>
<sequence length="135" mass="16423">MNKKLKLSEIYTTVVFSLFIVVLTDAYAGFRFKAWGFFEVEKVEFTALFIILGIYPAVAAMIINWYPYESVWWKKSGYFLGWSLFSTAYEWLCVKTGILWHIHWNLYYSFVLYLLIYYLFLILHVRIYRWMQKKE</sequence>
<evidence type="ECO:0000256" key="1">
    <source>
        <dbReference type="SAM" id="Phobius"/>
    </source>
</evidence>
<protein>
    <recommendedName>
        <fullName evidence="4">DUF3021 domain-containing protein</fullName>
    </recommendedName>
</protein>
<reference evidence="2 3" key="1">
    <citation type="submission" date="2019-07" db="EMBL/GenBank/DDBJ databases">
        <authorList>
            <person name="Kim J."/>
        </authorList>
    </citation>
    <scope>NUCLEOTIDE SEQUENCE [LARGE SCALE GENOMIC DNA]</scope>
    <source>
        <strain evidence="2 3">JC52</strain>
    </source>
</reference>